<proteinExistence type="predicted"/>
<dbReference type="EMBL" id="LAZR01063588">
    <property type="protein sequence ID" value="KKK59223.1"/>
    <property type="molecule type" value="Genomic_DNA"/>
</dbReference>
<sequence length="89" mass="9821">MAVIRQPAQRPSPLAGVPEGLEAIFAPLIAAKEKRDKEVEEDKQRTMETIFFQDISGAFKPEVRANAPQLAEPGNILRRGREIGLTVPN</sequence>
<dbReference type="AlphaFoldDB" id="A0A0F8WRB4"/>
<accession>A0A0F8WRB4</accession>
<organism evidence="1">
    <name type="scientific">marine sediment metagenome</name>
    <dbReference type="NCBI Taxonomy" id="412755"/>
    <lineage>
        <taxon>unclassified sequences</taxon>
        <taxon>metagenomes</taxon>
        <taxon>ecological metagenomes</taxon>
    </lineage>
</organism>
<name>A0A0F8WRB4_9ZZZZ</name>
<comment type="caution">
    <text evidence="1">The sequence shown here is derived from an EMBL/GenBank/DDBJ whole genome shotgun (WGS) entry which is preliminary data.</text>
</comment>
<gene>
    <name evidence="1" type="ORF">LCGC14_3036550</name>
</gene>
<reference evidence="1" key="1">
    <citation type="journal article" date="2015" name="Nature">
        <title>Complex archaea that bridge the gap between prokaryotes and eukaryotes.</title>
        <authorList>
            <person name="Spang A."/>
            <person name="Saw J.H."/>
            <person name="Jorgensen S.L."/>
            <person name="Zaremba-Niedzwiedzka K."/>
            <person name="Martijn J."/>
            <person name="Lind A.E."/>
            <person name="van Eijk R."/>
            <person name="Schleper C."/>
            <person name="Guy L."/>
            <person name="Ettema T.J."/>
        </authorList>
    </citation>
    <scope>NUCLEOTIDE SEQUENCE</scope>
</reference>
<evidence type="ECO:0000313" key="1">
    <source>
        <dbReference type="EMBL" id="KKK59223.1"/>
    </source>
</evidence>
<protein>
    <submittedName>
        <fullName evidence="1">Uncharacterized protein</fullName>
    </submittedName>
</protein>
<feature type="non-terminal residue" evidence="1">
    <location>
        <position position="89"/>
    </location>
</feature>